<name>A0A6G0W5C7_9STRA</name>
<gene>
    <name evidence="2" type="ORF">Ae201684_018780</name>
</gene>
<evidence type="ECO:0000313" key="2">
    <source>
        <dbReference type="EMBL" id="KAF0721958.1"/>
    </source>
</evidence>
<sequence>MNATKTRRARPTIAEKLRAVTMAESTSVREAARITGWNESSLREWIRDIDKLKNFKGSKARKKNTGNCGAKPIIPDSYELAVYVRDIRREEKAVTTAHLINYLRVNHNTWLQDYVTTRSSGYKSLLRLLQNFAHRHDFTRQRICRQKKTQIDLEETRRAFATEFSEKHGDLPANCLYNADETGIYFDMCPKTIWAVRGGGSYVSSGDKHSSRMTALLTVRADGLKLSIVFIIRGVDGGSIEKNEFDSYPAGHFYYMQQKAWMNGNVWKRYLRDVLADNIEDPSVLLVDNFDCHVSNESERIIGEELGSVLYPLPPNSTSHCQPLDASIMGPFKQHLQDLWIMSDVTATTAKEKRIVMIERTIRAWSMISEDEVRASFKKALKI</sequence>
<dbReference type="PANTHER" id="PTHR19303">
    <property type="entry name" value="TRANSPOSON"/>
    <property type="match status" value="1"/>
</dbReference>
<dbReference type="Proteomes" id="UP000481153">
    <property type="component" value="Unassembled WGS sequence"/>
</dbReference>
<dbReference type="PANTHER" id="PTHR19303:SF57">
    <property type="entry name" value="HTH CENPB-TYPE DOMAIN-CONTAINING PROTEIN"/>
    <property type="match status" value="1"/>
</dbReference>
<evidence type="ECO:0000259" key="1">
    <source>
        <dbReference type="Pfam" id="PF03184"/>
    </source>
</evidence>
<comment type="caution">
    <text evidence="2">The sequence shown here is derived from an EMBL/GenBank/DDBJ whole genome shotgun (WGS) entry which is preliminary data.</text>
</comment>
<proteinExistence type="predicted"/>
<dbReference type="InterPro" id="IPR004875">
    <property type="entry name" value="DDE_SF_endonuclease_dom"/>
</dbReference>
<dbReference type="Pfam" id="PF03184">
    <property type="entry name" value="DDE_1"/>
    <property type="match status" value="1"/>
</dbReference>
<dbReference type="VEuPathDB" id="FungiDB:AeMF1_015036"/>
<accession>A0A6G0W5C7</accession>
<dbReference type="GO" id="GO:0003677">
    <property type="term" value="F:DNA binding"/>
    <property type="evidence" value="ECO:0007669"/>
    <property type="project" value="TreeGrafter"/>
</dbReference>
<dbReference type="AlphaFoldDB" id="A0A6G0W5C7"/>
<organism evidence="2 3">
    <name type="scientific">Aphanomyces euteiches</name>
    <dbReference type="NCBI Taxonomy" id="100861"/>
    <lineage>
        <taxon>Eukaryota</taxon>
        <taxon>Sar</taxon>
        <taxon>Stramenopiles</taxon>
        <taxon>Oomycota</taxon>
        <taxon>Saprolegniomycetes</taxon>
        <taxon>Saprolegniales</taxon>
        <taxon>Verrucalvaceae</taxon>
        <taxon>Aphanomyces</taxon>
    </lineage>
</organism>
<dbReference type="EMBL" id="VJMJ01000355">
    <property type="protein sequence ID" value="KAF0721958.1"/>
    <property type="molecule type" value="Genomic_DNA"/>
</dbReference>
<dbReference type="InterPro" id="IPR050863">
    <property type="entry name" value="CenT-Element_Derived"/>
</dbReference>
<reference evidence="2 3" key="1">
    <citation type="submission" date="2019-07" db="EMBL/GenBank/DDBJ databases">
        <title>Genomics analysis of Aphanomyces spp. identifies a new class of oomycete effector associated with host adaptation.</title>
        <authorList>
            <person name="Gaulin E."/>
        </authorList>
    </citation>
    <scope>NUCLEOTIDE SEQUENCE [LARGE SCALE GENOMIC DNA]</scope>
    <source>
        <strain evidence="2 3">ATCC 201684</strain>
    </source>
</reference>
<protein>
    <recommendedName>
        <fullName evidence="1">DDE-1 domain-containing protein</fullName>
    </recommendedName>
</protein>
<keyword evidence="3" id="KW-1185">Reference proteome</keyword>
<feature type="domain" description="DDE-1" evidence="1">
    <location>
        <begin position="211"/>
        <end position="377"/>
    </location>
</feature>
<evidence type="ECO:0000313" key="3">
    <source>
        <dbReference type="Proteomes" id="UP000481153"/>
    </source>
</evidence>
<dbReference type="GO" id="GO:0005634">
    <property type="term" value="C:nucleus"/>
    <property type="evidence" value="ECO:0007669"/>
    <property type="project" value="TreeGrafter"/>
</dbReference>